<reference evidence="7" key="3">
    <citation type="submission" date="2025-08" db="UniProtKB">
        <authorList>
            <consortium name="RefSeq"/>
        </authorList>
    </citation>
    <scope>IDENTIFICATION</scope>
    <source>
        <strain evidence="7">CBS 342.82</strain>
    </source>
</reference>
<dbReference type="GO" id="GO:0003712">
    <property type="term" value="F:transcription coregulator activity"/>
    <property type="evidence" value="ECO:0007669"/>
    <property type="project" value="InterPro"/>
</dbReference>
<gene>
    <name evidence="7" type="ORF">K489DRAFT_401983</name>
</gene>
<evidence type="ECO:0000256" key="4">
    <source>
        <dbReference type="ARBA" id="ARBA00023163"/>
    </source>
</evidence>
<keyword evidence="5" id="KW-0539">Nucleus</keyword>
<keyword evidence="6" id="KW-1185">Reference proteome</keyword>
<dbReference type="Gene3D" id="6.10.280.160">
    <property type="entry name" value="Mediator of RNA polymerase II transcription subunit 22"/>
    <property type="match status" value="1"/>
</dbReference>
<reference evidence="7" key="1">
    <citation type="submission" date="2020-01" db="EMBL/GenBank/DDBJ databases">
        <authorList>
            <consortium name="DOE Joint Genome Institute"/>
            <person name="Haridas S."/>
            <person name="Albert R."/>
            <person name="Binder M."/>
            <person name="Bloem J."/>
            <person name="Labutti K."/>
            <person name="Salamov A."/>
            <person name="Andreopoulos B."/>
            <person name="Baker S.E."/>
            <person name="Barry K."/>
            <person name="Bills G."/>
            <person name="Bluhm B.H."/>
            <person name="Cannon C."/>
            <person name="Castanera R."/>
            <person name="Culley D.E."/>
            <person name="Daum C."/>
            <person name="Ezra D."/>
            <person name="Gonzalez J.B."/>
            <person name="Henrissat B."/>
            <person name="Kuo A."/>
            <person name="Liang C."/>
            <person name="Lipzen A."/>
            <person name="Lutzoni F."/>
            <person name="Magnuson J."/>
            <person name="Mondo S."/>
            <person name="Nolan M."/>
            <person name="Ohm R."/>
            <person name="Pangilinan J."/>
            <person name="Park H.-J."/>
            <person name="Ramirez L."/>
            <person name="Alfaro M."/>
            <person name="Sun H."/>
            <person name="Tritt A."/>
            <person name="Yoshinaga Y."/>
            <person name="Zwiers L.-H."/>
            <person name="Turgeon B.G."/>
            <person name="Goodwin S.B."/>
            <person name="Spatafora J.W."/>
            <person name="Crous P.W."/>
            <person name="Grigoriev I.V."/>
        </authorList>
    </citation>
    <scope>NUCLEOTIDE SEQUENCE</scope>
    <source>
        <strain evidence="7">CBS 342.82</strain>
    </source>
</reference>
<dbReference type="OrthoDB" id="203279at2759"/>
<comment type="subcellular location">
    <subcellularLocation>
        <location evidence="1">Nucleus</location>
    </subcellularLocation>
</comment>
<evidence type="ECO:0000256" key="2">
    <source>
        <dbReference type="ARBA" id="ARBA00005942"/>
    </source>
</evidence>
<dbReference type="GeneID" id="54364839"/>
<evidence type="ECO:0000313" key="7">
    <source>
        <dbReference type="RefSeq" id="XP_033459257.1"/>
    </source>
</evidence>
<evidence type="ECO:0000256" key="3">
    <source>
        <dbReference type="ARBA" id="ARBA00023015"/>
    </source>
</evidence>
<name>A0A6J3M2H7_9PEZI</name>
<dbReference type="Pfam" id="PF06179">
    <property type="entry name" value="Med22"/>
    <property type="match status" value="1"/>
</dbReference>
<comment type="similarity">
    <text evidence="2">Belongs to the Mediator complex subunit 22 family.</text>
</comment>
<dbReference type="RefSeq" id="XP_033459257.1">
    <property type="nucleotide sequence ID" value="XM_033607039.1"/>
</dbReference>
<evidence type="ECO:0000256" key="1">
    <source>
        <dbReference type="ARBA" id="ARBA00004123"/>
    </source>
</evidence>
<proteinExistence type="inferred from homology"/>
<dbReference type="AlphaFoldDB" id="A0A6J3M2H7"/>
<accession>A0A6J3M2H7</accession>
<keyword evidence="4" id="KW-0804">Transcription</keyword>
<keyword evidence="3" id="KW-0805">Transcription regulation</keyword>
<evidence type="ECO:0008006" key="8">
    <source>
        <dbReference type="Google" id="ProtNLM"/>
    </source>
</evidence>
<sequence>MDDNSLRNTRGIHARITEIRKELILRYGNIIAAVSNSTDPATTAALDSDRTSTAIAQHQIQVSTAGLVKAAEDLQTLIRQLQEFWLFGQLNTLGDGAVKAETDRDSEAVAKTIAELLERRERTGQAN</sequence>
<reference evidence="7" key="2">
    <citation type="submission" date="2020-04" db="EMBL/GenBank/DDBJ databases">
        <authorList>
            <consortium name="NCBI Genome Project"/>
        </authorList>
    </citation>
    <scope>NUCLEOTIDE SEQUENCE</scope>
    <source>
        <strain evidence="7">CBS 342.82</strain>
    </source>
</reference>
<evidence type="ECO:0000313" key="6">
    <source>
        <dbReference type="Proteomes" id="UP000504637"/>
    </source>
</evidence>
<dbReference type="GO" id="GO:0016592">
    <property type="term" value="C:mediator complex"/>
    <property type="evidence" value="ECO:0007669"/>
    <property type="project" value="InterPro"/>
</dbReference>
<protein>
    <recommendedName>
        <fullName evidence="8">Mediator of RNA polymerase II transcription subunit 22</fullName>
    </recommendedName>
</protein>
<dbReference type="InterPro" id="IPR009332">
    <property type="entry name" value="Med22"/>
</dbReference>
<organism evidence="7">
    <name type="scientific">Dissoconium aciculare CBS 342.82</name>
    <dbReference type="NCBI Taxonomy" id="1314786"/>
    <lineage>
        <taxon>Eukaryota</taxon>
        <taxon>Fungi</taxon>
        <taxon>Dikarya</taxon>
        <taxon>Ascomycota</taxon>
        <taxon>Pezizomycotina</taxon>
        <taxon>Dothideomycetes</taxon>
        <taxon>Dothideomycetidae</taxon>
        <taxon>Mycosphaerellales</taxon>
        <taxon>Dissoconiaceae</taxon>
        <taxon>Dissoconium</taxon>
    </lineage>
</organism>
<dbReference type="GO" id="GO:0006357">
    <property type="term" value="P:regulation of transcription by RNA polymerase II"/>
    <property type="evidence" value="ECO:0007669"/>
    <property type="project" value="InterPro"/>
</dbReference>
<dbReference type="Proteomes" id="UP000504637">
    <property type="component" value="Unplaced"/>
</dbReference>
<evidence type="ECO:0000256" key="5">
    <source>
        <dbReference type="ARBA" id="ARBA00023242"/>
    </source>
</evidence>